<dbReference type="InterPro" id="IPR004358">
    <property type="entry name" value="Sig_transdc_His_kin-like_C"/>
</dbReference>
<dbReference type="SMART" id="SM00388">
    <property type="entry name" value="HisKA"/>
    <property type="match status" value="1"/>
</dbReference>
<evidence type="ECO:0000259" key="14">
    <source>
        <dbReference type="PROSITE" id="PS50109"/>
    </source>
</evidence>
<dbReference type="Pfam" id="PF00512">
    <property type="entry name" value="HisKA"/>
    <property type="match status" value="1"/>
</dbReference>
<dbReference type="SMART" id="SM00387">
    <property type="entry name" value="HATPase_c"/>
    <property type="match status" value="1"/>
</dbReference>
<evidence type="ECO:0000256" key="6">
    <source>
        <dbReference type="ARBA" id="ARBA00022692"/>
    </source>
</evidence>
<dbReference type="EC" id="2.7.13.3" evidence="3"/>
<keyword evidence="17" id="KW-1185">Reference proteome</keyword>
<dbReference type="Gene3D" id="3.30.565.10">
    <property type="entry name" value="Histidine kinase-like ATPase, C-terminal domain"/>
    <property type="match status" value="1"/>
</dbReference>
<dbReference type="InterPro" id="IPR003594">
    <property type="entry name" value="HATPase_dom"/>
</dbReference>
<dbReference type="InterPro" id="IPR005467">
    <property type="entry name" value="His_kinase_dom"/>
</dbReference>
<dbReference type="Proteomes" id="UP001335729">
    <property type="component" value="Unassembled WGS sequence"/>
</dbReference>
<comment type="catalytic activity">
    <reaction evidence="1">
        <text>ATP + protein L-histidine = ADP + protein N-phospho-L-histidine.</text>
        <dbReference type="EC" id="2.7.13.3"/>
    </reaction>
</comment>
<evidence type="ECO:0000256" key="8">
    <source>
        <dbReference type="ARBA" id="ARBA00022777"/>
    </source>
</evidence>
<evidence type="ECO:0000256" key="11">
    <source>
        <dbReference type="ARBA" id="ARBA00023012"/>
    </source>
</evidence>
<evidence type="ECO:0000256" key="5">
    <source>
        <dbReference type="ARBA" id="ARBA00022679"/>
    </source>
</evidence>
<keyword evidence="4" id="KW-0597">Phosphoprotein</keyword>
<dbReference type="GO" id="GO:0016301">
    <property type="term" value="F:kinase activity"/>
    <property type="evidence" value="ECO:0007669"/>
    <property type="project" value="UniProtKB-KW"/>
</dbReference>
<dbReference type="InterPro" id="IPR036097">
    <property type="entry name" value="HisK_dim/P_sf"/>
</dbReference>
<dbReference type="CDD" id="cd00082">
    <property type="entry name" value="HisKA"/>
    <property type="match status" value="1"/>
</dbReference>
<dbReference type="PROSITE" id="PS50109">
    <property type="entry name" value="HIS_KIN"/>
    <property type="match status" value="1"/>
</dbReference>
<feature type="transmembrane region" description="Helical" evidence="13">
    <location>
        <begin position="18"/>
        <end position="41"/>
    </location>
</feature>
<reference evidence="16 17" key="1">
    <citation type="submission" date="2024-01" db="EMBL/GenBank/DDBJ databases">
        <title>Draft genome sequence of Gordonia sp. PKS22-38.</title>
        <authorList>
            <person name="Suphannarot A."/>
            <person name="Mingma R."/>
        </authorList>
    </citation>
    <scope>NUCLEOTIDE SEQUENCE [LARGE SCALE GENOMIC DNA]</scope>
    <source>
        <strain evidence="16 17">PKS22-38</strain>
    </source>
</reference>
<dbReference type="InterPro" id="IPR003660">
    <property type="entry name" value="HAMP_dom"/>
</dbReference>
<evidence type="ECO:0000259" key="15">
    <source>
        <dbReference type="PROSITE" id="PS50885"/>
    </source>
</evidence>
<keyword evidence="7" id="KW-0547">Nucleotide-binding</keyword>
<dbReference type="PANTHER" id="PTHR42878:SF7">
    <property type="entry name" value="SENSOR HISTIDINE KINASE GLRK"/>
    <property type="match status" value="1"/>
</dbReference>
<dbReference type="InterPro" id="IPR003661">
    <property type="entry name" value="HisK_dim/P_dom"/>
</dbReference>
<evidence type="ECO:0000313" key="16">
    <source>
        <dbReference type="EMBL" id="MEE4025989.1"/>
    </source>
</evidence>
<dbReference type="Pfam" id="PF02518">
    <property type="entry name" value="HATPase_c"/>
    <property type="match status" value="1"/>
</dbReference>
<dbReference type="InterPro" id="IPR050351">
    <property type="entry name" value="BphY/WalK/GraS-like"/>
</dbReference>
<feature type="transmembrane region" description="Helical" evidence="13">
    <location>
        <begin position="97"/>
        <end position="117"/>
    </location>
</feature>
<evidence type="ECO:0000256" key="3">
    <source>
        <dbReference type="ARBA" id="ARBA00012438"/>
    </source>
</evidence>
<sequence>MAGVGSAWRLIHTLRVRMALTTSAWLFAISGLILLALYLALQHSIDARPLDPVTVRKFQRKSDGTLMYKTGETFQAADLESVQQAVNQSTLDMLRNYSLIALAVISLISLLVGWFVAGRMLRPIDAITSTANRLRATDLSQRIRATGPDDELHTLADTLDNLLDRLDTAFRAERALVADVSHELRNPVAVIQANVEAVLADDRASPQERADALAIVSRQTTRMSRLLDDLLATARRRSGSFGDERVDLHEFVTDVTAEHVLLATERSLDLAVHASPGPVIYADPESLARALTNLLGNALRLAPEGSDITIAAGSVEGWAWIAVRDEGPGIAEADQQRVFERFRRVDDSISPSSHRGSGLGLTIARQIVESHEGRLVLHSRLDVGSTFVIWLPDRADASRGVRSGQPPEQDPLGER</sequence>
<dbReference type="SMART" id="SM00304">
    <property type="entry name" value="HAMP"/>
    <property type="match status" value="1"/>
</dbReference>
<accession>A0ABU7N1S6</accession>
<evidence type="ECO:0000313" key="17">
    <source>
        <dbReference type="Proteomes" id="UP001335729"/>
    </source>
</evidence>
<dbReference type="CDD" id="cd06225">
    <property type="entry name" value="HAMP"/>
    <property type="match status" value="1"/>
</dbReference>
<dbReference type="InterPro" id="IPR036890">
    <property type="entry name" value="HATPase_C_sf"/>
</dbReference>
<keyword evidence="8 16" id="KW-0418">Kinase</keyword>
<gene>
    <name evidence="16" type="ORF">V1Y59_23110</name>
</gene>
<dbReference type="PANTHER" id="PTHR42878">
    <property type="entry name" value="TWO-COMPONENT HISTIDINE KINASE"/>
    <property type="match status" value="1"/>
</dbReference>
<name>A0ABU7N1S6_9ACTN</name>
<evidence type="ECO:0000256" key="10">
    <source>
        <dbReference type="ARBA" id="ARBA00022989"/>
    </source>
</evidence>
<evidence type="ECO:0000256" key="7">
    <source>
        <dbReference type="ARBA" id="ARBA00022741"/>
    </source>
</evidence>
<keyword evidence="5" id="KW-0808">Transferase</keyword>
<keyword evidence="11" id="KW-0902">Two-component regulatory system</keyword>
<protein>
    <recommendedName>
        <fullName evidence="12">Sensor-like histidine kinase SenX3</fullName>
        <ecNumber evidence="3">2.7.13.3</ecNumber>
    </recommendedName>
</protein>
<dbReference type="CDD" id="cd00075">
    <property type="entry name" value="HATPase"/>
    <property type="match status" value="1"/>
</dbReference>
<proteinExistence type="predicted"/>
<dbReference type="SUPFAM" id="SSF55874">
    <property type="entry name" value="ATPase domain of HSP90 chaperone/DNA topoisomerase II/histidine kinase"/>
    <property type="match status" value="1"/>
</dbReference>
<evidence type="ECO:0000256" key="12">
    <source>
        <dbReference type="ARBA" id="ARBA00039401"/>
    </source>
</evidence>
<evidence type="ECO:0000256" key="4">
    <source>
        <dbReference type="ARBA" id="ARBA00022553"/>
    </source>
</evidence>
<evidence type="ECO:0000256" key="2">
    <source>
        <dbReference type="ARBA" id="ARBA00004236"/>
    </source>
</evidence>
<dbReference type="SUPFAM" id="SSF47384">
    <property type="entry name" value="Homodimeric domain of signal transducing histidine kinase"/>
    <property type="match status" value="1"/>
</dbReference>
<keyword evidence="6 13" id="KW-0812">Transmembrane</keyword>
<feature type="domain" description="Histidine kinase" evidence="14">
    <location>
        <begin position="179"/>
        <end position="395"/>
    </location>
</feature>
<evidence type="ECO:0000256" key="9">
    <source>
        <dbReference type="ARBA" id="ARBA00022840"/>
    </source>
</evidence>
<feature type="domain" description="HAMP" evidence="15">
    <location>
        <begin position="118"/>
        <end position="171"/>
    </location>
</feature>
<dbReference type="SUPFAM" id="SSF158472">
    <property type="entry name" value="HAMP domain-like"/>
    <property type="match status" value="1"/>
</dbReference>
<evidence type="ECO:0000256" key="13">
    <source>
        <dbReference type="SAM" id="Phobius"/>
    </source>
</evidence>
<organism evidence="16 17">
    <name type="scientific">Gordonia prachuapensis</name>
    <dbReference type="NCBI Taxonomy" id="3115651"/>
    <lineage>
        <taxon>Bacteria</taxon>
        <taxon>Bacillati</taxon>
        <taxon>Actinomycetota</taxon>
        <taxon>Actinomycetes</taxon>
        <taxon>Mycobacteriales</taxon>
        <taxon>Gordoniaceae</taxon>
        <taxon>Gordonia</taxon>
    </lineage>
</organism>
<keyword evidence="10 13" id="KW-1133">Transmembrane helix</keyword>
<comment type="subcellular location">
    <subcellularLocation>
        <location evidence="2">Cell membrane</location>
    </subcellularLocation>
</comment>
<dbReference type="PROSITE" id="PS50885">
    <property type="entry name" value="HAMP"/>
    <property type="match status" value="1"/>
</dbReference>
<keyword evidence="13" id="KW-0472">Membrane</keyword>
<comment type="caution">
    <text evidence="16">The sequence shown here is derived from an EMBL/GenBank/DDBJ whole genome shotgun (WGS) entry which is preliminary data.</text>
</comment>
<evidence type="ECO:0000256" key="1">
    <source>
        <dbReference type="ARBA" id="ARBA00000085"/>
    </source>
</evidence>
<dbReference type="RefSeq" id="WP_330507384.1">
    <property type="nucleotide sequence ID" value="NZ_JAZDUE010000029.1"/>
</dbReference>
<dbReference type="PRINTS" id="PR00344">
    <property type="entry name" value="BCTRLSENSOR"/>
</dbReference>
<dbReference type="Pfam" id="PF00672">
    <property type="entry name" value="HAMP"/>
    <property type="match status" value="1"/>
</dbReference>
<dbReference type="EMBL" id="JAZDUE010000029">
    <property type="protein sequence ID" value="MEE4025989.1"/>
    <property type="molecule type" value="Genomic_DNA"/>
</dbReference>
<dbReference type="Gene3D" id="6.10.340.10">
    <property type="match status" value="1"/>
</dbReference>
<keyword evidence="9" id="KW-0067">ATP-binding</keyword>
<dbReference type="Gene3D" id="1.10.287.130">
    <property type="match status" value="1"/>
</dbReference>